<evidence type="ECO:0000313" key="5">
    <source>
        <dbReference type="Proteomes" id="UP000195217"/>
    </source>
</evidence>
<dbReference type="EMBL" id="NFEA01000033">
    <property type="protein sequence ID" value="OTZ33790.1"/>
    <property type="molecule type" value="Genomic_DNA"/>
</dbReference>
<proteinExistence type="predicted"/>
<dbReference type="EMBL" id="NFEA01000015">
    <property type="protein sequence ID" value="OTZ37265.1"/>
    <property type="molecule type" value="Genomic_DNA"/>
</dbReference>
<name>A0A9X6PBW8_BACUD</name>
<reference evidence="4 5" key="1">
    <citation type="submission" date="2016-10" db="EMBL/GenBank/DDBJ databases">
        <title>Comparative genomics of Bacillus thuringiensis reveals a path to pathogens against multiple invertebrate hosts.</title>
        <authorList>
            <person name="Zheng J."/>
            <person name="Gao Q."/>
            <person name="Liu H."/>
            <person name="Peng D."/>
            <person name="Ruan L."/>
            <person name="Sun M."/>
        </authorList>
    </citation>
    <scope>NUCLEOTIDE SEQUENCE [LARGE SCALE GENOMIC DNA]</scope>
    <source>
        <strain evidence="4">BGSC 4M3</strain>
    </source>
</reference>
<sequence length="155" mass="18286">MVKRENKSNHPLYSTWDNMMRRCHVEHHPNYKYYGGKGITVDERWHDFDKFVYDIDNHMLNGHLLYQKGYHLDKDIKGGKIYSLGNCMVITAEENKRLGNANRKKRIVAIKGTEKIEFESILLASEKLKMSRRNIQLRLKSGGETRSGYTFRYIS</sequence>
<gene>
    <name evidence="4" type="ORF">BK761_03500</name>
    <name evidence="3" type="ORF">BK761_11335</name>
    <name evidence="2" type="ORF">BK761_12530</name>
    <name evidence="1" type="ORF">BK761_29360</name>
</gene>
<organism evidence="4 5">
    <name type="scientific">Bacillus thuringiensis subsp. darmstadiensis</name>
    <dbReference type="NCBI Taxonomy" id="132264"/>
    <lineage>
        <taxon>Bacteria</taxon>
        <taxon>Bacillati</taxon>
        <taxon>Bacillota</taxon>
        <taxon>Bacilli</taxon>
        <taxon>Bacillales</taxon>
        <taxon>Bacillaceae</taxon>
        <taxon>Bacillus</taxon>
        <taxon>Bacillus cereus group</taxon>
    </lineage>
</organism>
<dbReference type="AlphaFoldDB" id="A0A9X6PBW8"/>
<comment type="caution">
    <text evidence="4">The sequence shown here is derived from an EMBL/GenBank/DDBJ whole genome shotgun (WGS) entry which is preliminary data.</text>
</comment>
<dbReference type="InterPro" id="IPR003647">
    <property type="entry name" value="Intron_nuc_1_rpt"/>
</dbReference>
<evidence type="ECO:0000313" key="2">
    <source>
        <dbReference type="EMBL" id="OTZ33790.1"/>
    </source>
</evidence>
<dbReference type="SMART" id="SM00497">
    <property type="entry name" value="IENR1"/>
    <property type="match status" value="1"/>
</dbReference>
<accession>A0A9X6PBW8</accession>
<dbReference type="RefSeq" id="WP_000240781.1">
    <property type="nucleotide sequence ID" value="NZ_NFEA01000015.1"/>
</dbReference>
<evidence type="ECO:0000313" key="3">
    <source>
        <dbReference type="EMBL" id="OTZ34060.1"/>
    </source>
</evidence>
<evidence type="ECO:0000313" key="4">
    <source>
        <dbReference type="EMBL" id="OTZ37265.1"/>
    </source>
</evidence>
<evidence type="ECO:0000313" key="1">
    <source>
        <dbReference type="EMBL" id="OTZ29043.1"/>
    </source>
</evidence>
<dbReference type="EMBL" id="NFEA01000049">
    <property type="protein sequence ID" value="OTZ29043.1"/>
    <property type="molecule type" value="Genomic_DNA"/>
</dbReference>
<dbReference type="EMBL" id="NFEA01000029">
    <property type="protein sequence ID" value="OTZ34060.1"/>
    <property type="molecule type" value="Genomic_DNA"/>
</dbReference>
<dbReference type="Proteomes" id="UP000195217">
    <property type="component" value="Unassembled WGS sequence"/>
</dbReference>
<protein>
    <submittedName>
        <fullName evidence="4">Uncharacterized protein</fullName>
    </submittedName>
</protein>